<protein>
    <submittedName>
        <fullName evidence="1">GLPGLI family protein</fullName>
    </submittedName>
</protein>
<evidence type="ECO:0000313" key="1">
    <source>
        <dbReference type="EMBL" id="TDP61943.1"/>
    </source>
</evidence>
<dbReference type="RefSeq" id="WP_133531457.1">
    <property type="nucleotide sequence ID" value="NZ_SNXR01000001.1"/>
</dbReference>
<reference evidence="1 2" key="1">
    <citation type="submission" date="2019-03" db="EMBL/GenBank/DDBJ databases">
        <title>Genomic Encyclopedia of Archaeal and Bacterial Type Strains, Phase II (KMG-II): from individual species to whole genera.</title>
        <authorList>
            <person name="Goeker M."/>
        </authorList>
    </citation>
    <scope>NUCLEOTIDE SEQUENCE [LARGE SCALE GENOMIC DNA]</scope>
    <source>
        <strain evidence="1 2">DSM 25687</strain>
    </source>
</reference>
<dbReference type="OrthoDB" id="1429333at2"/>
<sequence length="233" mass="26708">MKLLIFLISLSSFSQIKNASIDYILTIGEDDLYSNGDLKVAYKNAAEYANQINFKLNLNEKEICFFSENKLENSDSGVELAKIFSGSKNPFYMLLNTNKIYQSFDDLILGKYTVEKQISKYEWKLENESKIISGFKCFKAVTTDVVQNRSGKFNFLVTAWYCPEIPIPYGPLLYNGLPGLILELNRRNVVYGATKIDLNPKEILTILKPDLSIIKTEEEITKMREDYINSIKN</sequence>
<accession>A0A4R6QHR8</accession>
<organism evidence="1 2">
    <name type="scientific">Flavobacterium dankookense</name>
    <dbReference type="NCBI Taxonomy" id="706186"/>
    <lineage>
        <taxon>Bacteria</taxon>
        <taxon>Pseudomonadati</taxon>
        <taxon>Bacteroidota</taxon>
        <taxon>Flavobacteriia</taxon>
        <taxon>Flavobacteriales</taxon>
        <taxon>Flavobacteriaceae</taxon>
        <taxon>Flavobacterium</taxon>
    </lineage>
</organism>
<dbReference type="InterPro" id="IPR005901">
    <property type="entry name" value="GLPGLI"/>
</dbReference>
<gene>
    <name evidence="1" type="ORF">BC748_0055</name>
</gene>
<evidence type="ECO:0000313" key="2">
    <source>
        <dbReference type="Proteomes" id="UP000295260"/>
    </source>
</evidence>
<keyword evidence="2" id="KW-1185">Reference proteome</keyword>
<proteinExistence type="predicted"/>
<dbReference type="NCBIfam" id="TIGR01200">
    <property type="entry name" value="GLPGLI"/>
    <property type="match status" value="1"/>
</dbReference>
<dbReference type="EMBL" id="SNXR01000001">
    <property type="protein sequence ID" value="TDP61943.1"/>
    <property type="molecule type" value="Genomic_DNA"/>
</dbReference>
<dbReference type="AlphaFoldDB" id="A0A4R6QHR8"/>
<dbReference type="Pfam" id="PF09697">
    <property type="entry name" value="Porph_ging"/>
    <property type="match status" value="1"/>
</dbReference>
<dbReference type="Proteomes" id="UP000295260">
    <property type="component" value="Unassembled WGS sequence"/>
</dbReference>
<comment type="caution">
    <text evidence="1">The sequence shown here is derived from an EMBL/GenBank/DDBJ whole genome shotgun (WGS) entry which is preliminary data.</text>
</comment>
<name>A0A4R6QHR8_9FLAO</name>